<keyword evidence="1" id="KW-0472">Membrane</keyword>
<dbReference type="PATRIC" id="fig|53707.9.peg.1382"/>
<dbReference type="AlphaFoldDB" id="A0A0P9S315"/>
<sequence length="78" mass="9055">MPSVQKSVMYRLVYFFYGQYAPWSLATDNVEMHGLPAYPIGQAHLYPCAILYRCTVVITFAKVTLFIMHGAFYINLRR</sequence>
<evidence type="ECO:0000313" key="3">
    <source>
        <dbReference type="Proteomes" id="UP000050265"/>
    </source>
</evidence>
<comment type="caution">
    <text evidence="2">The sequence shown here is derived from an EMBL/GenBank/DDBJ whole genome shotgun (WGS) entry which is preliminary data.</text>
</comment>
<accession>A0A0P9S315</accession>
<protein>
    <submittedName>
        <fullName evidence="2">Uncharacterized protein</fullName>
    </submittedName>
</protein>
<dbReference type="EMBL" id="LJQP01000511">
    <property type="protein sequence ID" value="KPX53131.1"/>
    <property type="molecule type" value="Genomic_DNA"/>
</dbReference>
<keyword evidence="1" id="KW-0812">Transmembrane</keyword>
<proteinExistence type="predicted"/>
<evidence type="ECO:0000313" key="2">
    <source>
        <dbReference type="EMBL" id="KPX53131.1"/>
    </source>
</evidence>
<reference evidence="2 3" key="1">
    <citation type="submission" date="2015-09" db="EMBL/GenBank/DDBJ databases">
        <title>Genome announcement of multiple Pseudomonas syringae strains.</title>
        <authorList>
            <person name="Thakur S."/>
            <person name="Wang P.W."/>
            <person name="Gong Y."/>
            <person name="Weir B.S."/>
            <person name="Guttman D.S."/>
        </authorList>
    </citation>
    <scope>NUCLEOTIDE SEQUENCE [LARGE SCALE GENOMIC DNA]</scope>
    <source>
        <strain evidence="2 3">ICMP3507</strain>
    </source>
</reference>
<dbReference type="Proteomes" id="UP000050265">
    <property type="component" value="Unassembled WGS sequence"/>
</dbReference>
<keyword evidence="1" id="KW-1133">Transmembrane helix</keyword>
<organism evidence="2 3">
    <name type="scientific">Pseudomonas amygdali pv. lachrymans</name>
    <name type="common">Pseudomonas syringae pv. lachrymans</name>
    <dbReference type="NCBI Taxonomy" id="53707"/>
    <lineage>
        <taxon>Bacteria</taxon>
        <taxon>Pseudomonadati</taxon>
        <taxon>Pseudomonadota</taxon>
        <taxon>Gammaproteobacteria</taxon>
        <taxon>Pseudomonadales</taxon>
        <taxon>Pseudomonadaceae</taxon>
        <taxon>Pseudomonas</taxon>
        <taxon>Pseudomonas amygdali</taxon>
    </lineage>
</organism>
<name>A0A0P9S315_PSEAV</name>
<gene>
    <name evidence="2" type="ORF">ALO35_200019</name>
</gene>
<feature type="transmembrane region" description="Helical" evidence="1">
    <location>
        <begin position="12"/>
        <end position="30"/>
    </location>
</feature>
<evidence type="ECO:0000256" key="1">
    <source>
        <dbReference type="SAM" id="Phobius"/>
    </source>
</evidence>
<feature type="transmembrane region" description="Helical" evidence="1">
    <location>
        <begin position="50"/>
        <end position="74"/>
    </location>
</feature>